<dbReference type="AlphaFoldDB" id="A0A1Z2XR39"/>
<dbReference type="KEGG" id="amur:ADH66_09470"/>
<dbReference type="EMBL" id="CP065321">
    <property type="protein sequence ID" value="QQR30143.1"/>
    <property type="molecule type" value="Genomic_DNA"/>
</dbReference>
<proteinExistence type="predicted"/>
<evidence type="ECO:0000313" key="2">
    <source>
        <dbReference type="EMBL" id="QQR30143.1"/>
    </source>
</evidence>
<dbReference type="EMBL" id="CP021422">
    <property type="protein sequence ID" value="ASB40861.1"/>
    <property type="molecule type" value="Genomic_DNA"/>
</dbReference>
<protein>
    <recommendedName>
        <fullName evidence="5">Ribbon-helix-helix protein CopG domain-containing protein</fullName>
    </recommendedName>
</protein>
<accession>A0A1Z2XR39</accession>
<reference evidence="2 4" key="3">
    <citation type="submission" date="2020-11" db="EMBL/GenBank/DDBJ databases">
        <title>Closed and high quality bacterial genomes of the OMM12 community.</title>
        <authorList>
            <person name="Marbouty M."/>
            <person name="Lamy-Besnier Q."/>
            <person name="Debarbieux L."/>
            <person name="Koszul R."/>
        </authorList>
    </citation>
    <scope>NUCLEOTIDE SEQUENCE [LARGE SCALE GENOMIC DNA]</scope>
    <source>
        <strain evidence="2 4">KB18</strain>
    </source>
</reference>
<evidence type="ECO:0000313" key="1">
    <source>
        <dbReference type="EMBL" id="ASB40861.1"/>
    </source>
</evidence>
<organism evidence="2 4">
    <name type="scientific">Acutalibacter muris</name>
    <dbReference type="NCBI Taxonomy" id="1796620"/>
    <lineage>
        <taxon>Bacteria</taxon>
        <taxon>Bacillati</taxon>
        <taxon>Bacillota</taxon>
        <taxon>Clostridia</taxon>
        <taxon>Eubacteriales</taxon>
        <taxon>Acutalibacteraceae</taxon>
        <taxon>Acutalibacter</taxon>
    </lineage>
</organism>
<gene>
    <name evidence="1" type="ORF">ADH66_09470</name>
    <name evidence="2" type="ORF">I5Q82_19505</name>
</gene>
<evidence type="ECO:0000313" key="3">
    <source>
        <dbReference type="Proteomes" id="UP000196710"/>
    </source>
</evidence>
<keyword evidence="3" id="KW-1185">Reference proteome</keyword>
<sequence length="135" mass="15292">MSENKQKYAYWMRPSMVTEIEEMLPEANATSKGDFVCKAVEFYIGYLRQQKNINYLTPMLAGAIKSEVRSLGKDVCEMLFKLAVEMGIISNITAAVNDIPDDTLDTLRLNVAQEVAWTNGILTFEDADEWQNRGD</sequence>
<reference evidence="3" key="2">
    <citation type="submission" date="2017-05" db="EMBL/GenBank/DDBJ databases">
        <title>Improved OligoMM genomes.</title>
        <authorList>
            <person name="Garzetti D."/>
        </authorList>
    </citation>
    <scope>NUCLEOTIDE SEQUENCE [LARGE SCALE GENOMIC DNA]</scope>
    <source>
        <strain evidence="3">KB18</strain>
    </source>
</reference>
<dbReference type="Proteomes" id="UP000596035">
    <property type="component" value="Chromosome"/>
</dbReference>
<evidence type="ECO:0000313" key="4">
    <source>
        <dbReference type="Proteomes" id="UP000596035"/>
    </source>
</evidence>
<reference evidence="1" key="1">
    <citation type="journal article" date="2017" name="Genome Announc.">
        <title>High-Quality Whole-Genome Sequences of the Oligo-Mouse-Microbiota Bacterial Community.</title>
        <authorList>
            <person name="Garzetti D."/>
            <person name="Brugiroux S."/>
            <person name="Bunk B."/>
            <person name="Pukall R."/>
            <person name="McCoy K.D."/>
            <person name="Macpherson A.J."/>
            <person name="Stecher B."/>
        </authorList>
    </citation>
    <scope>NUCLEOTIDE SEQUENCE</scope>
    <source>
        <strain evidence="1">KB18</strain>
    </source>
</reference>
<evidence type="ECO:0008006" key="5">
    <source>
        <dbReference type="Google" id="ProtNLM"/>
    </source>
</evidence>
<dbReference type="Proteomes" id="UP000196710">
    <property type="component" value="Chromosome"/>
</dbReference>
<dbReference type="RefSeq" id="WP_084384567.1">
    <property type="nucleotide sequence ID" value="NZ_CP021422.1"/>
</dbReference>
<name>A0A1Z2XR39_9FIRM</name>